<keyword evidence="1" id="KW-0472">Membrane</keyword>
<comment type="caution">
    <text evidence="2">The sequence shown here is derived from an EMBL/GenBank/DDBJ whole genome shotgun (WGS) entry which is preliminary data.</text>
</comment>
<reference evidence="2" key="2">
    <citation type="submission" date="2020-09" db="EMBL/GenBank/DDBJ databases">
        <authorList>
            <person name="Sun Q."/>
            <person name="Zhou Y."/>
        </authorList>
    </citation>
    <scope>NUCLEOTIDE SEQUENCE</scope>
    <source>
        <strain evidence="2">CGMCC 1.12997</strain>
    </source>
</reference>
<name>A0A917MB42_9BACT</name>
<dbReference type="AlphaFoldDB" id="A0A917MB42"/>
<keyword evidence="3" id="KW-1185">Reference proteome</keyword>
<sequence>MIEIRTIYFLAFLAAFVTILLGVGLYYYLQARKRRKYPYGKFEDLLRRLMSVDRDNVALIALDLIDESGNQRSPDDTSGPELDPSDIWDLIGGLKGLEVLERNCEVLVDLVFYVQQWYPEALALTEELRKNAREIQWHLSRLRSAAKIGSLERSFPDYAQRAIATYYLMTRRVLSVYEGLNLPGVAELQRAL</sequence>
<dbReference type="Proteomes" id="UP000647241">
    <property type="component" value="Unassembled WGS sequence"/>
</dbReference>
<evidence type="ECO:0000313" key="3">
    <source>
        <dbReference type="Proteomes" id="UP000647241"/>
    </source>
</evidence>
<protein>
    <submittedName>
        <fullName evidence="2">Uncharacterized protein</fullName>
    </submittedName>
</protein>
<accession>A0A917MB42</accession>
<reference evidence="2" key="1">
    <citation type="journal article" date="2014" name="Int. J. Syst. Evol. Microbiol.">
        <title>Complete genome sequence of Corynebacterium casei LMG S-19264T (=DSM 44701T), isolated from a smear-ripened cheese.</title>
        <authorList>
            <consortium name="US DOE Joint Genome Institute (JGI-PGF)"/>
            <person name="Walter F."/>
            <person name="Albersmeier A."/>
            <person name="Kalinowski J."/>
            <person name="Ruckert C."/>
        </authorList>
    </citation>
    <scope>NUCLEOTIDE SEQUENCE</scope>
    <source>
        <strain evidence="2">CGMCC 1.12997</strain>
    </source>
</reference>
<keyword evidence="1" id="KW-1133">Transmembrane helix</keyword>
<gene>
    <name evidence="2" type="ORF">GCM10011585_33030</name>
</gene>
<keyword evidence="1" id="KW-0812">Transmembrane</keyword>
<feature type="transmembrane region" description="Helical" evidence="1">
    <location>
        <begin position="6"/>
        <end position="29"/>
    </location>
</feature>
<evidence type="ECO:0000313" key="2">
    <source>
        <dbReference type="EMBL" id="GGG86479.1"/>
    </source>
</evidence>
<proteinExistence type="predicted"/>
<evidence type="ECO:0000256" key="1">
    <source>
        <dbReference type="SAM" id="Phobius"/>
    </source>
</evidence>
<dbReference type="EMBL" id="BMGT01000004">
    <property type="protein sequence ID" value="GGG86479.1"/>
    <property type="molecule type" value="Genomic_DNA"/>
</dbReference>
<organism evidence="2 3">
    <name type="scientific">Edaphobacter dinghuensis</name>
    <dbReference type="NCBI Taxonomy" id="1560005"/>
    <lineage>
        <taxon>Bacteria</taxon>
        <taxon>Pseudomonadati</taxon>
        <taxon>Acidobacteriota</taxon>
        <taxon>Terriglobia</taxon>
        <taxon>Terriglobales</taxon>
        <taxon>Acidobacteriaceae</taxon>
        <taxon>Edaphobacter</taxon>
    </lineage>
</organism>
<dbReference type="RefSeq" id="WP_188555348.1">
    <property type="nucleotide sequence ID" value="NZ_BMGT01000004.1"/>
</dbReference>